<gene>
    <name evidence="1" type="ORF">XYCOK13_10920</name>
</gene>
<dbReference type="SUPFAM" id="SSF161219">
    <property type="entry name" value="CHY zinc finger-like"/>
    <property type="match status" value="1"/>
</dbReference>
<sequence>MQRKSESTSIRVIGAIDEQTRCRHYHSELDRIAIRFKCCDQFYGCYYVNFQM</sequence>
<keyword evidence="2" id="KW-1185">Reference proteome</keyword>
<reference evidence="1" key="1">
    <citation type="submission" date="2021-04" db="EMBL/GenBank/DDBJ databases">
        <title>Draft genome sequence of Xylanibacillus composti strain K13.</title>
        <authorList>
            <person name="Uke A."/>
            <person name="Chhe C."/>
            <person name="Baramee S."/>
            <person name="Kosugi A."/>
        </authorList>
    </citation>
    <scope>NUCLEOTIDE SEQUENCE</scope>
    <source>
        <strain evidence="1">K13</strain>
    </source>
</reference>
<proteinExistence type="predicted"/>
<comment type="caution">
    <text evidence="1">The sequence shown here is derived from an EMBL/GenBank/DDBJ whole genome shotgun (WGS) entry which is preliminary data.</text>
</comment>
<dbReference type="InterPro" id="IPR037274">
    <property type="entry name" value="Znf_CHY_sf"/>
</dbReference>
<accession>A0A8J4H499</accession>
<evidence type="ECO:0000313" key="2">
    <source>
        <dbReference type="Proteomes" id="UP000677918"/>
    </source>
</evidence>
<dbReference type="EMBL" id="BOVK01000014">
    <property type="protein sequence ID" value="GIQ68268.1"/>
    <property type="molecule type" value="Genomic_DNA"/>
</dbReference>
<evidence type="ECO:0000313" key="1">
    <source>
        <dbReference type="EMBL" id="GIQ68268.1"/>
    </source>
</evidence>
<dbReference type="GO" id="GO:0008270">
    <property type="term" value="F:zinc ion binding"/>
    <property type="evidence" value="ECO:0007669"/>
    <property type="project" value="InterPro"/>
</dbReference>
<dbReference type="Proteomes" id="UP000677918">
    <property type="component" value="Unassembled WGS sequence"/>
</dbReference>
<dbReference type="AlphaFoldDB" id="A0A8J4H499"/>
<organism evidence="1 2">
    <name type="scientific">Xylanibacillus composti</name>
    <dbReference type="NCBI Taxonomy" id="1572762"/>
    <lineage>
        <taxon>Bacteria</taxon>
        <taxon>Bacillati</taxon>
        <taxon>Bacillota</taxon>
        <taxon>Bacilli</taxon>
        <taxon>Bacillales</taxon>
        <taxon>Paenibacillaceae</taxon>
        <taxon>Xylanibacillus</taxon>
    </lineage>
</organism>
<name>A0A8J4H499_9BACL</name>
<protein>
    <submittedName>
        <fullName evidence="1">Uncharacterized protein</fullName>
    </submittedName>
</protein>